<feature type="compositionally biased region" description="Acidic residues" evidence="2">
    <location>
        <begin position="313"/>
        <end position="333"/>
    </location>
</feature>
<reference evidence="5 6" key="1">
    <citation type="submission" date="2011-08" db="EMBL/GenBank/DDBJ databases">
        <title>The Genome Sequence of Plasmodium vivax India VII.</title>
        <authorList>
            <consortium name="The Broad Institute Genome Sequencing Platform"/>
            <consortium name="The Broad Institute Genome Sequencing Center for Infectious Disease"/>
            <person name="Neafsey D."/>
            <person name="Carlton J."/>
            <person name="Barnwell J."/>
            <person name="Collins W."/>
            <person name="Escalante A."/>
            <person name="Mullikin J."/>
            <person name="Saul A."/>
            <person name="Guigo R."/>
            <person name="Camara F."/>
            <person name="Young S.K."/>
            <person name="Zeng Q."/>
            <person name="Gargeya S."/>
            <person name="Fitzgerald M."/>
            <person name="Haas B."/>
            <person name="Abouelleil A."/>
            <person name="Alvarado L."/>
            <person name="Arachchi H.M."/>
            <person name="Berlin A."/>
            <person name="Brown A."/>
            <person name="Chapman S.B."/>
            <person name="Chen Z."/>
            <person name="Dunbar C."/>
            <person name="Freedman E."/>
            <person name="Gearin G."/>
            <person name="Gellesch M."/>
            <person name="Goldberg J."/>
            <person name="Griggs A."/>
            <person name="Gujja S."/>
            <person name="Heiman D."/>
            <person name="Howarth C."/>
            <person name="Larson L."/>
            <person name="Lui A."/>
            <person name="MacDonald P.J.P."/>
            <person name="Montmayeur A."/>
            <person name="Murphy C."/>
            <person name="Neiman D."/>
            <person name="Pearson M."/>
            <person name="Priest M."/>
            <person name="Roberts A."/>
            <person name="Saif S."/>
            <person name="Shea T."/>
            <person name="Shenoy N."/>
            <person name="Sisk P."/>
            <person name="Stolte C."/>
            <person name="Sykes S."/>
            <person name="Wortman J."/>
            <person name="Nusbaum C."/>
            <person name="Birren B."/>
        </authorList>
    </citation>
    <scope>NUCLEOTIDE SEQUENCE [LARGE SCALE GENOMIC DNA]</scope>
    <source>
        <strain evidence="5 6">India VII</strain>
    </source>
</reference>
<dbReference type="Proteomes" id="UP000053562">
    <property type="component" value="Unassembled WGS sequence"/>
</dbReference>
<feature type="region of interest" description="Disordered" evidence="2">
    <location>
        <begin position="308"/>
        <end position="344"/>
    </location>
</feature>
<evidence type="ECO:0000256" key="1">
    <source>
        <dbReference type="ARBA" id="ARBA00022837"/>
    </source>
</evidence>
<dbReference type="PROSITE" id="PS50222">
    <property type="entry name" value="EF_HAND_2"/>
    <property type="match status" value="5"/>
</dbReference>
<dbReference type="PANTHER" id="PTHR10827:SF85">
    <property type="entry name" value="CALCIUM-BINDING PROTEIN"/>
    <property type="match status" value="1"/>
</dbReference>
<dbReference type="SUPFAM" id="SSF47473">
    <property type="entry name" value="EF-hand"/>
    <property type="match status" value="2"/>
</dbReference>
<dbReference type="InterPro" id="IPR002048">
    <property type="entry name" value="EF_hand_dom"/>
</dbReference>
<dbReference type="EMBL" id="KQ234276">
    <property type="protein sequence ID" value="KMZ80545.1"/>
    <property type="molecule type" value="Genomic_DNA"/>
</dbReference>
<organism evidence="5 6">
    <name type="scientific">Plasmodium vivax India VII</name>
    <dbReference type="NCBI Taxonomy" id="1077284"/>
    <lineage>
        <taxon>Eukaryota</taxon>
        <taxon>Sar</taxon>
        <taxon>Alveolata</taxon>
        <taxon>Apicomplexa</taxon>
        <taxon>Aconoidasida</taxon>
        <taxon>Haemosporida</taxon>
        <taxon>Plasmodiidae</taxon>
        <taxon>Plasmodium</taxon>
        <taxon>Plasmodium (Plasmodium)</taxon>
    </lineage>
</organism>
<evidence type="ECO:0000256" key="3">
    <source>
        <dbReference type="SAM" id="SignalP"/>
    </source>
</evidence>
<keyword evidence="1" id="KW-0106">Calcium</keyword>
<dbReference type="PROSITE" id="PS00018">
    <property type="entry name" value="EF_HAND_1"/>
    <property type="match status" value="5"/>
</dbReference>
<dbReference type="Pfam" id="PF13202">
    <property type="entry name" value="EF-hand_5"/>
    <property type="match status" value="1"/>
</dbReference>
<feature type="domain" description="EF-hand" evidence="4">
    <location>
        <begin position="135"/>
        <end position="170"/>
    </location>
</feature>
<dbReference type="InterPro" id="IPR011992">
    <property type="entry name" value="EF-hand-dom_pair"/>
</dbReference>
<dbReference type="GO" id="GO:0005509">
    <property type="term" value="F:calcium ion binding"/>
    <property type="evidence" value="ECO:0007669"/>
    <property type="project" value="InterPro"/>
</dbReference>
<evidence type="ECO:0000256" key="2">
    <source>
        <dbReference type="SAM" id="MobiDB-lite"/>
    </source>
</evidence>
<feature type="chain" id="PRO_5005322257" evidence="3">
    <location>
        <begin position="26"/>
        <end position="344"/>
    </location>
</feature>
<dbReference type="AlphaFoldDB" id="A0A0J9SC91"/>
<gene>
    <name evidence="5" type="ORF">PVIIG_04330</name>
</gene>
<protein>
    <submittedName>
        <fullName evidence="5">Membrane-associated calcum-binding protein</fullName>
    </submittedName>
</protein>
<evidence type="ECO:0000259" key="4">
    <source>
        <dbReference type="PROSITE" id="PS50222"/>
    </source>
</evidence>
<dbReference type="SMART" id="SM00054">
    <property type="entry name" value="EFh"/>
    <property type="match status" value="5"/>
</dbReference>
<feature type="domain" description="EF-hand" evidence="4">
    <location>
        <begin position="172"/>
        <end position="207"/>
    </location>
</feature>
<keyword evidence="3" id="KW-0732">Signal</keyword>
<accession>A0A0J9SC91</accession>
<feature type="domain" description="EF-hand" evidence="4">
    <location>
        <begin position="59"/>
        <end position="94"/>
    </location>
</feature>
<feature type="domain" description="EF-hand" evidence="4">
    <location>
        <begin position="209"/>
        <end position="244"/>
    </location>
</feature>
<name>A0A0J9SC91_PLAVI</name>
<dbReference type="PANTHER" id="PTHR10827">
    <property type="entry name" value="RETICULOCALBIN"/>
    <property type="match status" value="1"/>
</dbReference>
<dbReference type="Pfam" id="PF13499">
    <property type="entry name" value="EF-hand_7"/>
    <property type="match status" value="2"/>
</dbReference>
<proteinExistence type="predicted"/>
<dbReference type="FunFam" id="1.10.238.10:FF:000282">
    <property type="entry name" value="Endoplasmic reticulum-resident calcium binding protein"/>
    <property type="match status" value="1"/>
</dbReference>
<feature type="signal peptide" evidence="3">
    <location>
        <begin position="1"/>
        <end position="25"/>
    </location>
</feature>
<feature type="domain" description="EF-hand" evidence="4">
    <location>
        <begin position="95"/>
        <end position="130"/>
    </location>
</feature>
<evidence type="ECO:0000313" key="6">
    <source>
        <dbReference type="Proteomes" id="UP000053562"/>
    </source>
</evidence>
<sequence length="344" mass="39143">MKRHVYSILVACLVFYLKEDVLVEGADMPMKYADMRALDDLTNLNDEQVNDILGLDIKGAKERISKLFAVIDKNNDKVITEEELTAWSNYVKNEVFLKQVQVEMKQIDADKDGFISLPELNEAFSQNLDAKEVEKHAEGLLKRFQIVDKDKDNKLNINEVGLLIDPMKDEELKELEINEILEHHDVNKDGRISMDEFKQTRTDDPHAKKDDDVALDDFNFFDTNKDGFIDKEEIVKVYFDPSNETGSINLTEVKDTIFEGKPITLDLWNEKALKLAVTSLTDYGDILRYPEDFKLDIGKNVVLPSTRSRAGVDDDLDQDDGASGDKDDGAEDDTTQKTPTPDEL</sequence>
<dbReference type="InterPro" id="IPR018247">
    <property type="entry name" value="EF_Hand_1_Ca_BS"/>
</dbReference>
<dbReference type="OrthoDB" id="26525at2759"/>
<dbReference type="Gene3D" id="1.10.238.10">
    <property type="entry name" value="EF-hand"/>
    <property type="match status" value="2"/>
</dbReference>
<evidence type="ECO:0000313" key="5">
    <source>
        <dbReference type="EMBL" id="KMZ80545.1"/>
    </source>
</evidence>